<evidence type="ECO:0000313" key="4">
    <source>
        <dbReference type="Proteomes" id="UP000008632"/>
    </source>
</evidence>
<reference evidence="3 4" key="1">
    <citation type="submission" date="2011-01" db="EMBL/GenBank/DDBJ databases">
        <title>Complete sequence of Pseudoxanthomonas suwonensis 11-1.</title>
        <authorList>
            <consortium name="US DOE Joint Genome Institute"/>
            <person name="Lucas S."/>
            <person name="Copeland A."/>
            <person name="Lapidus A."/>
            <person name="Cheng J.-F."/>
            <person name="Goodwin L."/>
            <person name="Pitluck S."/>
            <person name="Teshima H."/>
            <person name="Detter J.C."/>
            <person name="Han C."/>
            <person name="Tapia R."/>
            <person name="Land M."/>
            <person name="Hauser L."/>
            <person name="Kyrpides N."/>
            <person name="Ivanova N."/>
            <person name="Ovchinnikova G."/>
            <person name="Siebers A.K."/>
            <person name="Allgaier M."/>
            <person name="Thelen M.P."/>
            <person name="Hugenholtz P."/>
            <person name="Gladden J."/>
            <person name="Woyke T."/>
        </authorList>
    </citation>
    <scope>NUCLEOTIDE SEQUENCE [LARGE SCALE GENOMIC DNA]</scope>
    <source>
        <strain evidence="4">11-1</strain>
    </source>
</reference>
<dbReference type="HOGENOM" id="CLU_141091_0_0_6"/>
<keyword evidence="1" id="KW-0732">Signal</keyword>
<organism evidence="3 4">
    <name type="scientific">Pseudoxanthomonas suwonensis (strain 11-1)</name>
    <dbReference type="NCBI Taxonomy" id="743721"/>
    <lineage>
        <taxon>Bacteria</taxon>
        <taxon>Pseudomonadati</taxon>
        <taxon>Pseudomonadota</taxon>
        <taxon>Gammaproteobacteria</taxon>
        <taxon>Lysobacterales</taxon>
        <taxon>Lysobacteraceae</taxon>
        <taxon>Pseudoxanthomonas</taxon>
    </lineage>
</organism>
<evidence type="ECO:0000313" key="3">
    <source>
        <dbReference type="EMBL" id="ADV28298.1"/>
    </source>
</evidence>
<protein>
    <submittedName>
        <fullName evidence="3">Outer membrane protein</fullName>
    </submittedName>
</protein>
<dbReference type="InterPro" id="IPR025511">
    <property type="entry name" value="DUF4398"/>
</dbReference>
<feature type="chain" id="PRO_5003215191" evidence="1">
    <location>
        <begin position="31"/>
        <end position="133"/>
    </location>
</feature>
<dbReference type="AlphaFoldDB" id="E6WW90"/>
<dbReference type="EMBL" id="CP002446">
    <property type="protein sequence ID" value="ADV28298.1"/>
    <property type="molecule type" value="Genomic_DNA"/>
</dbReference>
<feature type="signal peptide" evidence="1">
    <location>
        <begin position="1"/>
        <end position="30"/>
    </location>
</feature>
<dbReference type="KEGG" id="psu:Psesu_2466"/>
<sequence length="133" mass="14274">MNDPSFAHFRKGLYGLVCAFGLAVTAQAQALLPAVQQAERAVLQAQDAFADQYAPDLIEAARQGLIEAQALGASRSRSDQRKAEALALRVAADADLARARSEEAKAEAGLTQRRQEIAELRRQLGKTGQEGGR</sequence>
<proteinExistence type="predicted"/>
<accession>E6WW90</accession>
<dbReference type="Gene3D" id="1.20.1270.390">
    <property type="match status" value="1"/>
</dbReference>
<evidence type="ECO:0000259" key="2">
    <source>
        <dbReference type="Pfam" id="PF14346"/>
    </source>
</evidence>
<feature type="domain" description="DUF4398" evidence="2">
    <location>
        <begin position="34"/>
        <end position="112"/>
    </location>
</feature>
<dbReference type="STRING" id="743721.Psesu_2466"/>
<name>E6WW90_PSEUU</name>
<dbReference type="OrthoDB" id="5988015at2"/>
<evidence type="ECO:0000256" key="1">
    <source>
        <dbReference type="SAM" id="SignalP"/>
    </source>
</evidence>
<dbReference type="Pfam" id="PF14346">
    <property type="entry name" value="DUF4398"/>
    <property type="match status" value="1"/>
</dbReference>
<dbReference type="RefSeq" id="WP_013536125.1">
    <property type="nucleotide sequence ID" value="NC_014924.1"/>
</dbReference>
<dbReference type="Proteomes" id="UP000008632">
    <property type="component" value="Chromosome"/>
</dbReference>
<dbReference type="eggNOG" id="ENOG5032YY1">
    <property type="taxonomic scope" value="Bacteria"/>
</dbReference>
<gene>
    <name evidence="3" type="ordered locus">Psesu_2466</name>
</gene>
<keyword evidence="4" id="KW-1185">Reference proteome</keyword>